<name>A0A5S4VY04_9BRAD</name>
<dbReference type="OrthoDB" id="7567369at2"/>
<dbReference type="SUPFAM" id="SSF55729">
    <property type="entry name" value="Acyl-CoA N-acyltransferases (Nat)"/>
    <property type="match status" value="1"/>
</dbReference>
<accession>A0A5S4VY04</accession>
<keyword evidence="2" id="KW-0012">Acyltransferase</keyword>
<dbReference type="InterPro" id="IPR051016">
    <property type="entry name" value="Diverse_Substrate_AcTransf"/>
</dbReference>
<dbReference type="EMBL" id="VSSR01000117">
    <property type="protein sequence ID" value="TYL71020.1"/>
    <property type="molecule type" value="Genomic_DNA"/>
</dbReference>
<dbReference type="AlphaFoldDB" id="A0A5S4VY04"/>
<dbReference type="PANTHER" id="PTHR10545:SF29">
    <property type="entry name" value="GH14572P-RELATED"/>
    <property type="match status" value="1"/>
</dbReference>
<evidence type="ECO:0000313" key="5">
    <source>
        <dbReference type="Proteomes" id="UP000324853"/>
    </source>
</evidence>
<dbReference type="InterPro" id="IPR000182">
    <property type="entry name" value="GNAT_dom"/>
</dbReference>
<dbReference type="Gene3D" id="3.40.630.30">
    <property type="match status" value="1"/>
</dbReference>
<comment type="caution">
    <text evidence="4">The sequence shown here is derived from an EMBL/GenBank/DDBJ whole genome shotgun (WGS) entry which is preliminary data.</text>
</comment>
<dbReference type="InterPro" id="IPR016181">
    <property type="entry name" value="Acyl_CoA_acyltransferase"/>
</dbReference>
<proteinExistence type="predicted"/>
<feature type="domain" description="N-acetyltransferase" evidence="3">
    <location>
        <begin position="12"/>
        <end position="158"/>
    </location>
</feature>
<protein>
    <submittedName>
        <fullName evidence="4">GNAT family N-acetyltransferase</fullName>
    </submittedName>
</protein>
<dbReference type="PANTHER" id="PTHR10545">
    <property type="entry name" value="DIAMINE N-ACETYLTRANSFERASE"/>
    <property type="match status" value="1"/>
</dbReference>
<sequence length="158" mass="17002">MIAKGMRPVQVVSVRYASDADVDAIAGMARAFRSELGDPPGKLTAGAIRRDAMGSHPRLRILVADLGGTIVGYALYQNFYEPGEALEGVHLCDLYVTPAERKSGFGRALLDGVSDAARADKKAFVWWVTRQSNQAAMEFYQHMGAITVPALSCGIILS</sequence>
<evidence type="ECO:0000256" key="2">
    <source>
        <dbReference type="ARBA" id="ARBA00023315"/>
    </source>
</evidence>
<dbReference type="GO" id="GO:0008080">
    <property type="term" value="F:N-acetyltransferase activity"/>
    <property type="evidence" value="ECO:0007669"/>
    <property type="project" value="UniProtKB-ARBA"/>
</dbReference>
<gene>
    <name evidence="4" type="ORF">FXB38_40785</name>
</gene>
<dbReference type="PROSITE" id="PS51186">
    <property type="entry name" value="GNAT"/>
    <property type="match status" value="1"/>
</dbReference>
<evidence type="ECO:0000256" key="1">
    <source>
        <dbReference type="ARBA" id="ARBA00022679"/>
    </source>
</evidence>
<keyword evidence="1 4" id="KW-0808">Transferase</keyword>
<reference evidence="4 5" key="1">
    <citation type="submission" date="2019-08" db="EMBL/GenBank/DDBJ databases">
        <title>Bradyrhizobium hipponensis sp. nov., a rhizobium isolated from a Lupinus angustifolius root nodule in Tunisia.</title>
        <authorList>
            <person name="Off K."/>
            <person name="Rejili M."/>
            <person name="Mars M."/>
            <person name="Brachmann A."/>
            <person name="Marin M."/>
        </authorList>
    </citation>
    <scope>NUCLEOTIDE SEQUENCE [LARGE SCALE GENOMIC DNA]</scope>
    <source>
        <strain evidence="4 5">CTAW11</strain>
    </source>
</reference>
<evidence type="ECO:0000313" key="4">
    <source>
        <dbReference type="EMBL" id="TYL71020.1"/>
    </source>
</evidence>
<dbReference type="Proteomes" id="UP000324853">
    <property type="component" value="Unassembled WGS sequence"/>
</dbReference>
<dbReference type="CDD" id="cd04301">
    <property type="entry name" value="NAT_SF"/>
    <property type="match status" value="1"/>
</dbReference>
<evidence type="ECO:0000259" key="3">
    <source>
        <dbReference type="PROSITE" id="PS51186"/>
    </source>
</evidence>
<keyword evidence="5" id="KW-1185">Reference proteome</keyword>
<dbReference type="Pfam" id="PF00583">
    <property type="entry name" value="Acetyltransf_1"/>
    <property type="match status" value="1"/>
</dbReference>
<organism evidence="4 5">
    <name type="scientific">Bradyrhizobium cytisi</name>
    <dbReference type="NCBI Taxonomy" id="515489"/>
    <lineage>
        <taxon>Bacteria</taxon>
        <taxon>Pseudomonadati</taxon>
        <taxon>Pseudomonadota</taxon>
        <taxon>Alphaproteobacteria</taxon>
        <taxon>Hyphomicrobiales</taxon>
        <taxon>Nitrobacteraceae</taxon>
        <taxon>Bradyrhizobium</taxon>
    </lineage>
</organism>